<dbReference type="Proteomes" id="UP001054902">
    <property type="component" value="Unassembled WGS sequence"/>
</dbReference>
<organism evidence="1 2">
    <name type="scientific">Chaetoceros tenuissimus</name>
    <dbReference type="NCBI Taxonomy" id="426638"/>
    <lineage>
        <taxon>Eukaryota</taxon>
        <taxon>Sar</taxon>
        <taxon>Stramenopiles</taxon>
        <taxon>Ochrophyta</taxon>
        <taxon>Bacillariophyta</taxon>
        <taxon>Coscinodiscophyceae</taxon>
        <taxon>Chaetocerotophycidae</taxon>
        <taxon>Chaetocerotales</taxon>
        <taxon>Chaetocerotaceae</taxon>
        <taxon>Chaetoceros</taxon>
    </lineage>
</organism>
<proteinExistence type="predicted"/>
<evidence type="ECO:0000313" key="1">
    <source>
        <dbReference type="EMBL" id="GFH47199.1"/>
    </source>
</evidence>
<reference evidence="1 2" key="1">
    <citation type="journal article" date="2021" name="Sci. Rep.">
        <title>The genome of the diatom Chaetoceros tenuissimus carries an ancient integrated fragment of an extant virus.</title>
        <authorList>
            <person name="Hongo Y."/>
            <person name="Kimura K."/>
            <person name="Takaki Y."/>
            <person name="Yoshida Y."/>
            <person name="Baba S."/>
            <person name="Kobayashi G."/>
            <person name="Nagasaki K."/>
            <person name="Hano T."/>
            <person name="Tomaru Y."/>
        </authorList>
    </citation>
    <scope>NUCLEOTIDE SEQUENCE [LARGE SCALE GENOMIC DNA]</scope>
    <source>
        <strain evidence="1 2">NIES-3715</strain>
    </source>
</reference>
<evidence type="ECO:0000313" key="2">
    <source>
        <dbReference type="Proteomes" id="UP001054902"/>
    </source>
</evidence>
<sequence length="375" mass="43091">MPAKRSKEEKPLGVYRISPSPHRVYLTRSKRRRIEQEEKSSLPIPIHILQYCLSFLGPGNYFFHASVSKQFCKAIQQQYPNDFLTSGDSIISSPSRVELTFQFLSKLQTLERRLILKPIVMQSFVRDSTHVFDFLHKKEDIHDPSAINEIAIRAICKGCLNILKWAQECNWKFDHCSEQDLIDARRSAPMFCSVDMLQYLQDLGMEFSIESVYTAVSKNDISSQVLRFLLQAVSKEIEEDDSLINGVFLLAFQSGSLKTLKIIKDMQPPSEKTISDIFYLSVMRGSNEHIDVIKCFVDKESVSICDHETFTDMANFAASRGCVQVLKYLHEHVKEIDLFKVSTIAGRNSHEQAVRYCDEKLCERETADLIKNKLL</sequence>
<comment type="caution">
    <text evidence="1">The sequence shown here is derived from an EMBL/GenBank/DDBJ whole genome shotgun (WGS) entry which is preliminary data.</text>
</comment>
<accession>A0AAD3CK79</accession>
<evidence type="ECO:0008006" key="3">
    <source>
        <dbReference type="Google" id="ProtNLM"/>
    </source>
</evidence>
<keyword evidence="2" id="KW-1185">Reference proteome</keyword>
<dbReference type="EMBL" id="BLLK01000022">
    <property type="protein sequence ID" value="GFH47199.1"/>
    <property type="molecule type" value="Genomic_DNA"/>
</dbReference>
<protein>
    <recommendedName>
        <fullName evidence="3">F-box domain-containing protein</fullName>
    </recommendedName>
</protein>
<name>A0AAD3CK79_9STRA</name>
<gene>
    <name evidence="1" type="ORF">CTEN210_03674</name>
</gene>
<dbReference type="AlphaFoldDB" id="A0AAD3CK79"/>